<organism evidence="7 8">
    <name type="scientific">Tetrapyrgos nigripes</name>
    <dbReference type="NCBI Taxonomy" id="182062"/>
    <lineage>
        <taxon>Eukaryota</taxon>
        <taxon>Fungi</taxon>
        <taxon>Dikarya</taxon>
        <taxon>Basidiomycota</taxon>
        <taxon>Agaricomycotina</taxon>
        <taxon>Agaricomycetes</taxon>
        <taxon>Agaricomycetidae</taxon>
        <taxon>Agaricales</taxon>
        <taxon>Marasmiineae</taxon>
        <taxon>Marasmiaceae</taxon>
        <taxon>Tetrapyrgos</taxon>
    </lineage>
</organism>
<feature type="transmembrane region" description="Helical" evidence="6">
    <location>
        <begin position="113"/>
        <end position="132"/>
    </location>
</feature>
<evidence type="ECO:0000256" key="6">
    <source>
        <dbReference type="SAM" id="Phobius"/>
    </source>
</evidence>
<feature type="transmembrane region" description="Helical" evidence="6">
    <location>
        <begin position="139"/>
        <end position="161"/>
    </location>
</feature>
<dbReference type="GO" id="GO:0005886">
    <property type="term" value="C:plasma membrane"/>
    <property type="evidence" value="ECO:0007669"/>
    <property type="project" value="TreeGrafter"/>
</dbReference>
<dbReference type="AlphaFoldDB" id="A0A8H5CQL5"/>
<evidence type="ECO:0000313" key="7">
    <source>
        <dbReference type="EMBL" id="KAF5345271.1"/>
    </source>
</evidence>
<evidence type="ECO:0000256" key="1">
    <source>
        <dbReference type="ARBA" id="ARBA00004141"/>
    </source>
</evidence>
<comment type="subcellular location">
    <subcellularLocation>
        <location evidence="1">Membrane</location>
        <topology evidence="1">Multi-pass membrane protein</topology>
    </subcellularLocation>
</comment>
<dbReference type="GO" id="GO:0007189">
    <property type="term" value="P:adenylate cyclase-activating G protein-coupled receptor signaling pathway"/>
    <property type="evidence" value="ECO:0007669"/>
    <property type="project" value="TreeGrafter"/>
</dbReference>
<dbReference type="GO" id="GO:0004930">
    <property type="term" value="F:G protein-coupled receptor activity"/>
    <property type="evidence" value="ECO:0007669"/>
    <property type="project" value="TreeGrafter"/>
</dbReference>
<feature type="transmembrane region" description="Helical" evidence="6">
    <location>
        <begin position="242"/>
        <end position="259"/>
    </location>
</feature>
<dbReference type="Proteomes" id="UP000559256">
    <property type="component" value="Unassembled WGS sequence"/>
</dbReference>
<feature type="compositionally biased region" description="Basic and acidic residues" evidence="5">
    <location>
        <begin position="424"/>
        <end position="459"/>
    </location>
</feature>
<feature type="region of interest" description="Disordered" evidence="5">
    <location>
        <begin position="424"/>
        <end position="471"/>
    </location>
</feature>
<sequence length="471" mass="52177">MSAYASLPGGAEYLVRVEYPSSEASGITAVVVVSFISLLAVVSLLAVISISALNTRTSLDHHLFVRMHVATYFISLLVGNLLQAVGSIINVTWVASKAVKDPGVVKHVADLSMAIWTFAIAMHTFCLLVLGLKIQRVTMIATVVSGWSGTFALVIIGPAVLGTKGPYFGISGRWCWITEQYPAERITQVFMAAFLSLSLYLLILLHFRGVPVLSGLRAYFRETSIGGDYEFERKGMDIAKKMLLYPVAYGIIVFPIAVTRFSEWAGAKPTFAAIIFSSVLFQMSGIINVCLFLTIGRVLPPQSVNISSLKRGISRPRTFKPPPPILVPGNSDPYYASSDFDPIPPIPDIAEDRNMFPEPELYVHAGNAEFTEHPEPVVPKVFEEEHTVAPLQIRKARQDMLPDIEVSNRLDSVYDYYEREGRRGSQDSYYNHEDRDYATGRSGDSYKDVDLDDIPNERPDSDEDSVYSNEV</sequence>
<comment type="caution">
    <text evidence="7">The sequence shown here is derived from an EMBL/GenBank/DDBJ whole genome shotgun (WGS) entry which is preliminary data.</text>
</comment>
<protein>
    <recommendedName>
        <fullName evidence="9">Glucose receptor Git3 N-terminal domain-containing protein</fullName>
    </recommendedName>
</protein>
<dbReference type="PANTHER" id="PTHR23112">
    <property type="entry name" value="G PROTEIN-COUPLED RECEPTOR 157-RELATED"/>
    <property type="match status" value="1"/>
</dbReference>
<dbReference type="EMBL" id="JAACJM010000113">
    <property type="protein sequence ID" value="KAF5345271.1"/>
    <property type="molecule type" value="Genomic_DNA"/>
</dbReference>
<dbReference type="PANTHER" id="PTHR23112:SF37">
    <property type="entry name" value="G PROTEIN-COUPLED RECEPTOR GPR1"/>
    <property type="match status" value="1"/>
</dbReference>
<feature type="transmembrane region" description="Helical" evidence="6">
    <location>
        <begin position="69"/>
        <end position="93"/>
    </location>
</feature>
<feature type="transmembrane region" description="Helical" evidence="6">
    <location>
        <begin position="26"/>
        <end position="48"/>
    </location>
</feature>
<dbReference type="OrthoDB" id="100006at2759"/>
<evidence type="ECO:0008006" key="9">
    <source>
        <dbReference type="Google" id="ProtNLM"/>
    </source>
</evidence>
<evidence type="ECO:0000256" key="3">
    <source>
        <dbReference type="ARBA" id="ARBA00022989"/>
    </source>
</evidence>
<evidence type="ECO:0000256" key="2">
    <source>
        <dbReference type="ARBA" id="ARBA00022692"/>
    </source>
</evidence>
<gene>
    <name evidence="7" type="ORF">D9758_008498</name>
</gene>
<feature type="transmembrane region" description="Helical" evidence="6">
    <location>
        <begin position="271"/>
        <end position="295"/>
    </location>
</feature>
<reference evidence="7 8" key="1">
    <citation type="journal article" date="2020" name="ISME J.">
        <title>Uncovering the hidden diversity of litter-decomposition mechanisms in mushroom-forming fungi.</title>
        <authorList>
            <person name="Floudas D."/>
            <person name="Bentzer J."/>
            <person name="Ahren D."/>
            <person name="Johansson T."/>
            <person name="Persson P."/>
            <person name="Tunlid A."/>
        </authorList>
    </citation>
    <scope>NUCLEOTIDE SEQUENCE [LARGE SCALE GENOMIC DNA]</scope>
    <source>
        <strain evidence="7 8">CBS 291.85</strain>
    </source>
</reference>
<feature type="transmembrane region" description="Helical" evidence="6">
    <location>
        <begin position="186"/>
        <end position="207"/>
    </location>
</feature>
<accession>A0A8H5CQL5</accession>
<evidence type="ECO:0000256" key="5">
    <source>
        <dbReference type="SAM" id="MobiDB-lite"/>
    </source>
</evidence>
<evidence type="ECO:0000256" key="4">
    <source>
        <dbReference type="ARBA" id="ARBA00023136"/>
    </source>
</evidence>
<evidence type="ECO:0000313" key="8">
    <source>
        <dbReference type="Proteomes" id="UP000559256"/>
    </source>
</evidence>
<keyword evidence="4 6" id="KW-0472">Membrane</keyword>
<keyword evidence="2 6" id="KW-0812">Transmembrane</keyword>
<proteinExistence type="predicted"/>
<keyword evidence="8" id="KW-1185">Reference proteome</keyword>
<name>A0A8H5CQL5_9AGAR</name>
<keyword evidence="3 6" id="KW-1133">Transmembrane helix</keyword>